<dbReference type="CTD" id="20203062"/>
<dbReference type="EMBL" id="AMQM01003466">
    <property type="status" value="NOT_ANNOTATED_CDS"/>
    <property type="molecule type" value="Genomic_DNA"/>
</dbReference>
<feature type="compositionally biased region" description="Low complexity" evidence="1">
    <location>
        <begin position="489"/>
        <end position="501"/>
    </location>
</feature>
<proteinExistence type="predicted"/>
<dbReference type="InParanoid" id="T1F2L3"/>
<name>T1F2L3_HELRO</name>
<feature type="region of interest" description="Disordered" evidence="1">
    <location>
        <begin position="392"/>
        <end position="509"/>
    </location>
</feature>
<dbReference type="EnsemblMetazoa" id="HelroT170057">
    <property type="protein sequence ID" value="HelroP170057"/>
    <property type="gene ID" value="HelroG170057"/>
</dbReference>
<dbReference type="GeneID" id="20203062"/>
<reference evidence="4" key="1">
    <citation type="submission" date="2012-12" db="EMBL/GenBank/DDBJ databases">
        <authorList>
            <person name="Hellsten U."/>
            <person name="Grimwood J."/>
            <person name="Chapman J.A."/>
            <person name="Shapiro H."/>
            <person name="Aerts A."/>
            <person name="Otillar R.P."/>
            <person name="Terry A.Y."/>
            <person name="Boore J.L."/>
            <person name="Simakov O."/>
            <person name="Marletaz F."/>
            <person name="Cho S.-J."/>
            <person name="Edsinger-Gonzales E."/>
            <person name="Havlak P."/>
            <person name="Kuo D.-H."/>
            <person name="Larsson T."/>
            <person name="Lv J."/>
            <person name="Arendt D."/>
            <person name="Savage R."/>
            <person name="Osoegawa K."/>
            <person name="de Jong P."/>
            <person name="Lindberg D.R."/>
            <person name="Seaver E.C."/>
            <person name="Weisblat D.A."/>
            <person name="Putnam N.H."/>
            <person name="Grigoriev I.V."/>
            <person name="Rokhsar D.S."/>
        </authorList>
    </citation>
    <scope>NUCLEOTIDE SEQUENCE</scope>
</reference>
<dbReference type="HOGENOM" id="CLU_535622_0_0_1"/>
<evidence type="ECO:0000313" key="2">
    <source>
        <dbReference type="EMBL" id="ESO07517.1"/>
    </source>
</evidence>
<feature type="compositionally biased region" description="Low complexity" evidence="1">
    <location>
        <begin position="405"/>
        <end position="421"/>
    </location>
</feature>
<dbReference type="Proteomes" id="UP000015101">
    <property type="component" value="Unassembled WGS sequence"/>
</dbReference>
<protein>
    <submittedName>
        <fullName evidence="2 3">Uncharacterized protein</fullName>
    </submittedName>
</protein>
<dbReference type="EMBL" id="KB096183">
    <property type="protein sequence ID" value="ESO07517.1"/>
    <property type="molecule type" value="Genomic_DNA"/>
</dbReference>
<feature type="region of interest" description="Disordered" evidence="1">
    <location>
        <begin position="352"/>
        <end position="378"/>
    </location>
</feature>
<reference evidence="3" key="3">
    <citation type="submission" date="2015-06" db="UniProtKB">
        <authorList>
            <consortium name="EnsemblMetazoa"/>
        </authorList>
    </citation>
    <scope>IDENTIFICATION</scope>
</reference>
<organism evidence="3 4">
    <name type="scientific">Helobdella robusta</name>
    <name type="common">Californian leech</name>
    <dbReference type="NCBI Taxonomy" id="6412"/>
    <lineage>
        <taxon>Eukaryota</taxon>
        <taxon>Metazoa</taxon>
        <taxon>Spiralia</taxon>
        <taxon>Lophotrochozoa</taxon>
        <taxon>Annelida</taxon>
        <taxon>Clitellata</taxon>
        <taxon>Hirudinea</taxon>
        <taxon>Rhynchobdellida</taxon>
        <taxon>Glossiphoniidae</taxon>
        <taxon>Helobdella</taxon>
    </lineage>
</organism>
<dbReference type="RefSeq" id="XP_009014128.1">
    <property type="nucleotide sequence ID" value="XM_009015880.1"/>
</dbReference>
<sequence length="509" mass="57212">MTTINREFCYQSKIHEPPFSPNRNSDDDDASSNILLIKNKKQLNSNGNISFFGIIKAGKKCVKVNKTPKTRKGFEGMVADVPDQVDSVNLPTFDRIEWCDEIISLEELVSRSTPFPVIIKVMNVKPWKNIQSGQCLMLHQSGIEQRVLLQDLKTKDLFSISRESKLQIRRKVDGTEINLEDVFSTRKPSDEVIVMINNVNAVEKDDILAGREIILKQLVSSTYVVCSSISAGWIDQSQLKILPCTSDITVKLASRLRAGGVDEWDDYISSLSRSVRHRLIDGIRGYEEILVEHIEHSTTNRSYTYENVQIINDQSTIHEKVAVKDSNKLRMYENVYISNTDTSQIVHTSNIDQVNGLNGNNDKDKFDHSHDSKNQGNSDRLCYTSVIYSNSSRPDATLKPSKVKPTTPTQSQSSTVTSPIPASKTKEKPQILPKKTKPVLKIPSKSSSKLVQASSNNRLHPEYQAGLTKVDTPSHKPRGEPSRPETKQIIKSKPTSSKQPSPFKDLKNH</sequence>
<reference evidence="2 4" key="2">
    <citation type="journal article" date="2013" name="Nature">
        <title>Insights into bilaterian evolution from three spiralian genomes.</title>
        <authorList>
            <person name="Simakov O."/>
            <person name="Marletaz F."/>
            <person name="Cho S.J."/>
            <person name="Edsinger-Gonzales E."/>
            <person name="Havlak P."/>
            <person name="Hellsten U."/>
            <person name="Kuo D.H."/>
            <person name="Larsson T."/>
            <person name="Lv J."/>
            <person name="Arendt D."/>
            <person name="Savage R."/>
            <person name="Osoegawa K."/>
            <person name="de Jong P."/>
            <person name="Grimwood J."/>
            <person name="Chapman J.A."/>
            <person name="Shapiro H."/>
            <person name="Aerts A."/>
            <person name="Otillar R.P."/>
            <person name="Terry A.Y."/>
            <person name="Boore J.L."/>
            <person name="Grigoriev I.V."/>
            <person name="Lindberg D.R."/>
            <person name="Seaver E.C."/>
            <person name="Weisblat D.A."/>
            <person name="Putnam N.H."/>
            <person name="Rokhsar D.S."/>
        </authorList>
    </citation>
    <scope>NUCLEOTIDE SEQUENCE</scope>
</reference>
<evidence type="ECO:0000313" key="3">
    <source>
        <dbReference type="EnsemblMetazoa" id="HelroP170057"/>
    </source>
</evidence>
<dbReference type="AlphaFoldDB" id="T1F2L3"/>
<dbReference type="KEGG" id="hro:HELRODRAFT_170057"/>
<keyword evidence="4" id="KW-1185">Reference proteome</keyword>
<evidence type="ECO:0000256" key="1">
    <source>
        <dbReference type="SAM" id="MobiDB-lite"/>
    </source>
</evidence>
<evidence type="ECO:0000313" key="4">
    <source>
        <dbReference type="Proteomes" id="UP000015101"/>
    </source>
</evidence>
<accession>T1F2L3</accession>
<feature type="compositionally biased region" description="Basic and acidic residues" evidence="1">
    <location>
        <begin position="361"/>
        <end position="373"/>
    </location>
</feature>
<gene>
    <name evidence="3" type="primary">20203062</name>
    <name evidence="2" type="ORF">HELRODRAFT_170057</name>
</gene>
<feature type="compositionally biased region" description="Basic and acidic residues" evidence="1">
    <location>
        <begin position="472"/>
        <end position="488"/>
    </location>
</feature>